<evidence type="ECO:0000313" key="1">
    <source>
        <dbReference type="EMBL" id="MPN58151.1"/>
    </source>
</evidence>
<dbReference type="EMBL" id="VSSQ01130535">
    <property type="protein sequence ID" value="MPN58151.1"/>
    <property type="molecule type" value="Genomic_DNA"/>
</dbReference>
<sequence>MGVHGVDALRFKPGGTAVIEQVIGALRQMSALDQNCGADAAIDFFCRFEHIGAVFYIHACEHLRLWEVWGDDGGERKKVFCKSCRCAVRNQLAAGGGDHDGVDNDVFRTEFF</sequence>
<name>A0A645J3E5_9ZZZZ</name>
<organism evidence="1">
    <name type="scientific">bioreactor metagenome</name>
    <dbReference type="NCBI Taxonomy" id="1076179"/>
    <lineage>
        <taxon>unclassified sequences</taxon>
        <taxon>metagenomes</taxon>
        <taxon>ecological metagenomes</taxon>
    </lineage>
</organism>
<comment type="caution">
    <text evidence="1">The sequence shown here is derived from an EMBL/GenBank/DDBJ whole genome shotgun (WGS) entry which is preliminary data.</text>
</comment>
<dbReference type="AlphaFoldDB" id="A0A645J3E5"/>
<proteinExistence type="predicted"/>
<accession>A0A645J3E5</accession>
<protein>
    <submittedName>
        <fullName evidence="1">Uncharacterized protein</fullName>
    </submittedName>
</protein>
<reference evidence="1" key="1">
    <citation type="submission" date="2019-08" db="EMBL/GenBank/DDBJ databases">
        <authorList>
            <person name="Kucharzyk K."/>
            <person name="Murdoch R.W."/>
            <person name="Higgins S."/>
            <person name="Loffler F."/>
        </authorList>
    </citation>
    <scope>NUCLEOTIDE SEQUENCE</scope>
</reference>
<gene>
    <name evidence="1" type="ORF">SDC9_205852</name>
</gene>